<keyword evidence="2 5" id="KW-0853">WD repeat</keyword>
<evidence type="ECO:0000313" key="10">
    <source>
        <dbReference type="EMBL" id="KAH9001404.1"/>
    </source>
</evidence>
<dbReference type="InterPro" id="IPR001810">
    <property type="entry name" value="F-box_dom"/>
</dbReference>
<feature type="compositionally biased region" description="Low complexity" evidence="6">
    <location>
        <begin position="104"/>
        <end position="144"/>
    </location>
</feature>
<dbReference type="Pfam" id="PF00400">
    <property type="entry name" value="WD40"/>
    <property type="match status" value="5"/>
</dbReference>
<evidence type="ECO:0000259" key="9">
    <source>
        <dbReference type="PROSITE" id="PS50181"/>
    </source>
</evidence>
<dbReference type="InterPro" id="IPR019775">
    <property type="entry name" value="WD40_repeat_CS"/>
</dbReference>
<dbReference type="SUPFAM" id="SSF81383">
    <property type="entry name" value="F-box domain"/>
    <property type="match status" value="1"/>
</dbReference>
<dbReference type="InterPro" id="IPR036047">
    <property type="entry name" value="F-box-like_dom_sf"/>
</dbReference>
<feature type="compositionally biased region" description="Polar residues" evidence="6">
    <location>
        <begin position="295"/>
        <end position="307"/>
    </location>
</feature>
<feature type="domain" description="F-box" evidence="9">
    <location>
        <begin position="433"/>
        <end position="479"/>
    </location>
</feature>
<dbReference type="Pfam" id="PF12937">
    <property type="entry name" value="F-box-like"/>
    <property type="match status" value="1"/>
</dbReference>
<proteinExistence type="predicted"/>
<evidence type="ECO:0000256" key="4">
    <source>
        <dbReference type="PROSITE-ProRule" id="PRU00192"/>
    </source>
</evidence>
<gene>
    <name evidence="10" type="ORF">EDB92DRAFT_1812210</name>
</gene>
<dbReference type="CDD" id="cd12087">
    <property type="entry name" value="TM_EGFR-like"/>
    <property type="match status" value="1"/>
</dbReference>
<evidence type="ECO:0000259" key="8">
    <source>
        <dbReference type="PROSITE" id="PS50002"/>
    </source>
</evidence>
<evidence type="ECO:0000256" key="2">
    <source>
        <dbReference type="ARBA" id="ARBA00022574"/>
    </source>
</evidence>
<accession>A0AAD4QFR6</accession>
<keyword evidence="11" id="KW-1185">Reference proteome</keyword>
<dbReference type="AlphaFoldDB" id="A0AAD4QFR6"/>
<feature type="repeat" description="WD" evidence="5">
    <location>
        <begin position="651"/>
        <end position="673"/>
    </location>
</feature>
<keyword evidence="3" id="KW-0677">Repeat</keyword>
<dbReference type="CDD" id="cd00200">
    <property type="entry name" value="WD40"/>
    <property type="match status" value="1"/>
</dbReference>
<dbReference type="InterPro" id="IPR036322">
    <property type="entry name" value="WD40_repeat_dom_sf"/>
</dbReference>
<evidence type="ECO:0000256" key="5">
    <source>
        <dbReference type="PROSITE-ProRule" id="PRU00221"/>
    </source>
</evidence>
<feature type="compositionally biased region" description="Basic and acidic residues" evidence="6">
    <location>
        <begin position="43"/>
        <end position="53"/>
    </location>
</feature>
<keyword evidence="7" id="KW-1133">Transmembrane helix</keyword>
<dbReference type="InterPro" id="IPR001452">
    <property type="entry name" value="SH3_domain"/>
</dbReference>
<feature type="repeat" description="WD" evidence="5">
    <location>
        <begin position="755"/>
        <end position="794"/>
    </location>
</feature>
<organism evidence="10 11">
    <name type="scientific">Lactarius akahatsu</name>
    <dbReference type="NCBI Taxonomy" id="416441"/>
    <lineage>
        <taxon>Eukaryota</taxon>
        <taxon>Fungi</taxon>
        <taxon>Dikarya</taxon>
        <taxon>Basidiomycota</taxon>
        <taxon>Agaricomycotina</taxon>
        <taxon>Agaricomycetes</taxon>
        <taxon>Russulales</taxon>
        <taxon>Russulaceae</taxon>
        <taxon>Lactarius</taxon>
    </lineage>
</organism>
<dbReference type="PANTHER" id="PTHR22847">
    <property type="entry name" value="WD40 REPEAT PROTEIN"/>
    <property type="match status" value="1"/>
</dbReference>
<dbReference type="SUPFAM" id="SSF50044">
    <property type="entry name" value="SH3-domain"/>
    <property type="match status" value="1"/>
</dbReference>
<dbReference type="SMART" id="SM00256">
    <property type="entry name" value="FBOX"/>
    <property type="match status" value="1"/>
</dbReference>
<evidence type="ECO:0000256" key="7">
    <source>
        <dbReference type="SAM" id="Phobius"/>
    </source>
</evidence>
<feature type="compositionally biased region" description="Low complexity" evidence="6">
    <location>
        <begin position="308"/>
        <end position="318"/>
    </location>
</feature>
<feature type="region of interest" description="Disordered" evidence="6">
    <location>
        <begin position="31"/>
        <end position="78"/>
    </location>
</feature>
<feature type="region of interest" description="Disordered" evidence="6">
    <location>
        <begin position="246"/>
        <end position="269"/>
    </location>
</feature>
<evidence type="ECO:0000256" key="3">
    <source>
        <dbReference type="ARBA" id="ARBA00022737"/>
    </source>
</evidence>
<evidence type="ECO:0000256" key="6">
    <source>
        <dbReference type="SAM" id="MobiDB-lite"/>
    </source>
</evidence>
<feature type="region of interest" description="Disordered" evidence="6">
    <location>
        <begin position="295"/>
        <end position="318"/>
    </location>
</feature>
<dbReference type="InterPro" id="IPR036028">
    <property type="entry name" value="SH3-like_dom_sf"/>
</dbReference>
<name>A0AAD4QFR6_9AGAM</name>
<keyword evidence="7" id="KW-0812">Transmembrane</keyword>
<dbReference type="SUPFAM" id="SSF50978">
    <property type="entry name" value="WD40 repeat-like"/>
    <property type="match status" value="1"/>
</dbReference>
<dbReference type="Pfam" id="PF00018">
    <property type="entry name" value="SH3_1"/>
    <property type="match status" value="1"/>
</dbReference>
<keyword evidence="7" id="KW-0472">Membrane</keyword>
<dbReference type="SMART" id="SM00320">
    <property type="entry name" value="WD40"/>
    <property type="match status" value="7"/>
</dbReference>
<dbReference type="EMBL" id="JAKELL010000001">
    <property type="protein sequence ID" value="KAH9001404.1"/>
    <property type="molecule type" value="Genomic_DNA"/>
</dbReference>
<feature type="transmembrane region" description="Helical" evidence="7">
    <location>
        <begin position="186"/>
        <end position="206"/>
    </location>
</feature>
<dbReference type="PROSITE" id="PS50082">
    <property type="entry name" value="WD_REPEATS_2"/>
    <property type="match status" value="4"/>
</dbReference>
<feature type="region of interest" description="Disordered" evidence="6">
    <location>
        <begin position="494"/>
        <end position="516"/>
    </location>
</feature>
<dbReference type="PRINTS" id="PR00320">
    <property type="entry name" value="GPROTEINBRPT"/>
</dbReference>
<feature type="region of interest" description="Disordered" evidence="6">
    <location>
        <begin position="558"/>
        <end position="585"/>
    </location>
</feature>
<feature type="repeat" description="WD" evidence="5">
    <location>
        <begin position="678"/>
        <end position="714"/>
    </location>
</feature>
<feature type="region of interest" description="Disordered" evidence="6">
    <location>
        <begin position="104"/>
        <end position="180"/>
    </location>
</feature>
<feature type="domain" description="SH3" evidence="8">
    <location>
        <begin position="326"/>
        <end position="386"/>
    </location>
</feature>
<dbReference type="PROSITE" id="PS50002">
    <property type="entry name" value="SH3"/>
    <property type="match status" value="1"/>
</dbReference>
<dbReference type="PROSITE" id="PS50181">
    <property type="entry name" value="FBOX"/>
    <property type="match status" value="1"/>
</dbReference>
<dbReference type="PROSITE" id="PS00678">
    <property type="entry name" value="WD_REPEATS_1"/>
    <property type="match status" value="2"/>
</dbReference>
<dbReference type="InterPro" id="IPR001680">
    <property type="entry name" value="WD40_rpt"/>
</dbReference>
<dbReference type="Gene3D" id="2.130.10.10">
    <property type="entry name" value="YVTN repeat-like/Quinoprotein amine dehydrogenase"/>
    <property type="match status" value="2"/>
</dbReference>
<evidence type="ECO:0008006" key="12">
    <source>
        <dbReference type="Google" id="ProtNLM"/>
    </source>
</evidence>
<keyword evidence="1 4" id="KW-0728">SH3 domain</keyword>
<dbReference type="PROSITE" id="PS50294">
    <property type="entry name" value="WD_REPEATS_REGION"/>
    <property type="match status" value="2"/>
</dbReference>
<dbReference type="Proteomes" id="UP001201163">
    <property type="component" value="Unassembled WGS sequence"/>
</dbReference>
<dbReference type="GO" id="GO:1990234">
    <property type="term" value="C:transferase complex"/>
    <property type="evidence" value="ECO:0007669"/>
    <property type="project" value="UniProtKB-ARBA"/>
</dbReference>
<reference evidence="10" key="1">
    <citation type="submission" date="2022-01" db="EMBL/GenBank/DDBJ databases">
        <title>Comparative genomics reveals a dynamic genome evolution in the ectomycorrhizal milk-cap (Lactarius) mushrooms.</title>
        <authorList>
            <consortium name="DOE Joint Genome Institute"/>
            <person name="Lebreton A."/>
            <person name="Tang N."/>
            <person name="Kuo A."/>
            <person name="LaButti K."/>
            <person name="Drula E."/>
            <person name="Barry K."/>
            <person name="Clum A."/>
            <person name="Lipzen A."/>
            <person name="Mousain D."/>
            <person name="Ng V."/>
            <person name="Wang R."/>
            <person name="Wang X."/>
            <person name="Dai Y."/>
            <person name="Henrissat B."/>
            <person name="Grigoriev I.V."/>
            <person name="Guerin-Laguette A."/>
            <person name="Yu F."/>
            <person name="Martin F.M."/>
        </authorList>
    </citation>
    <scope>NUCLEOTIDE SEQUENCE</scope>
    <source>
        <strain evidence="10">QP</strain>
    </source>
</reference>
<dbReference type="PANTHER" id="PTHR22847:SF637">
    <property type="entry name" value="WD REPEAT DOMAIN 5B"/>
    <property type="match status" value="1"/>
</dbReference>
<evidence type="ECO:0000313" key="11">
    <source>
        <dbReference type="Proteomes" id="UP001201163"/>
    </source>
</evidence>
<sequence>MSPLLPAVRAHQAERHPALDVGFRRNALYIDPSPGAGRTPQGSDHHWDEHYEEPGLGPNPLLPASPVDPTGVSSSSTQGSFTLPTVVQVSPVVGIPTLSLSSNSLVPTPTLSSVTSSTTSSSLPSVTTTSTFTPGTTPPQSTGLGSQGPRFGTTGIPALTPSADSNPVLAGSTGGAKKPTGVSGGAIAAIVIVLLLVMGALSFFLFRRRRIQMRTARRATWTINAWRRPTTDASLEKVATEINPISLPDSGMAPGASATLGTEGGGGEASQPRILIISRKTPPSFIQDLQTGEALTTQPGSHSTPVRSSAPSPQPSAARTVVASGLQDAMVLVRVTFVPQLPDELAITPGEKLYIRTEFDDGWALCANTRGEQGMVPLECLEGSGVKQCVWPWENNMTFLIKRMGRVSNGLSRLWYIEWNHRHTQIRLRSAKLDVVGLLPSEVALHIFSYLPSKTLLHCTLVSQRWRTLANDYSLWKRLCATKGWHWKNTPSRPRLEHFHSQSTQHDTDDEGMGDEELEMTPQSLSYDFDDSGFASDDLSEELSHHLSGLPKFAVQSRSLTDQSHGTGSGSQGQSHSRSHQVPTAVVAQSTQHLRPNYKLLHLTCTRLQHRFLSGSYRLSTLQSRGTPGTHTNTIYCLQLYTYPRTGHQVLFTGSKDRTIKEWDLSTGAVLRTIEGIHEGSVLSICVHGNYLASAGSDSNVVVWDLVQNQVAKIMDDHEDSVLCVRFDDTRLVSCSKDRTVRTYRFPDLNPQHILRGHRAAVNAISISPIYIVSASGDRSLRLWDANTGALLRTFENHHSRGISTRLTYSLPDSIASIDLDFPIVLSGSSDKHIRLFNLESTIGWSTSSEFDPQATALLPAPPPLDEDSSEENAPLAVCQNCGANVSVVDPTPSRALSNERPHKSRQQCAHGDLVRNVALSADFVVSGSYDSSVKVWDRKAGHLVADLVGGGHTGRIFSVGFDCTKVVSCGEDQAAAPHHPQPTAHSLQLPAKIVLYPMLTRKHYTLLPDILLAFRNFASHELDSLRLVSRELLTFYLNVDLELHRSFEEPASSNLKPWRPGVHIDVHISARRCIMDYAVRVRPELTYRRLSPAC</sequence>
<comment type="caution">
    <text evidence="10">The sequence shown here is derived from an EMBL/GenBank/DDBJ whole genome shotgun (WGS) entry which is preliminary data.</text>
</comment>
<protein>
    <recommendedName>
        <fullName evidence="12">WD40 repeat-like protein</fullName>
    </recommendedName>
</protein>
<feature type="repeat" description="WD" evidence="5">
    <location>
        <begin position="908"/>
        <end position="947"/>
    </location>
</feature>
<dbReference type="Gene3D" id="2.30.30.40">
    <property type="entry name" value="SH3 Domains"/>
    <property type="match status" value="1"/>
</dbReference>
<evidence type="ECO:0000256" key="1">
    <source>
        <dbReference type="ARBA" id="ARBA00022443"/>
    </source>
</evidence>
<dbReference type="InterPro" id="IPR015943">
    <property type="entry name" value="WD40/YVTN_repeat-like_dom_sf"/>
</dbReference>
<dbReference type="Gene3D" id="1.20.1280.50">
    <property type="match status" value="1"/>
</dbReference>
<dbReference type="InterPro" id="IPR020472">
    <property type="entry name" value="WD40_PAC1"/>
</dbReference>